<dbReference type="Pfam" id="PF21806">
    <property type="entry name" value="DUF6879"/>
    <property type="match status" value="1"/>
</dbReference>
<evidence type="ECO:0000259" key="1">
    <source>
        <dbReference type="Pfam" id="PF21806"/>
    </source>
</evidence>
<keyword evidence="3" id="KW-1185">Reference proteome</keyword>
<name>A0ABV6THW2_9ACTN</name>
<accession>A0ABV6THW2</accession>
<proteinExistence type="predicted"/>
<dbReference type="Proteomes" id="UP001589887">
    <property type="component" value="Unassembled WGS sequence"/>
</dbReference>
<comment type="caution">
    <text evidence="2">The sequence shown here is derived from an EMBL/GenBank/DDBJ whole genome shotgun (WGS) entry which is preliminary data.</text>
</comment>
<protein>
    <submittedName>
        <fullName evidence="2">DUF6879 family protein</fullName>
    </submittedName>
</protein>
<organism evidence="2 3">
    <name type="scientific">Streptomyces noboritoensis</name>
    <dbReference type="NCBI Taxonomy" id="67337"/>
    <lineage>
        <taxon>Bacteria</taxon>
        <taxon>Bacillati</taxon>
        <taxon>Actinomycetota</taxon>
        <taxon>Actinomycetes</taxon>
        <taxon>Kitasatosporales</taxon>
        <taxon>Streptomycetaceae</taxon>
        <taxon>Streptomyces</taxon>
    </lineage>
</organism>
<evidence type="ECO:0000313" key="2">
    <source>
        <dbReference type="EMBL" id="MFC0845372.1"/>
    </source>
</evidence>
<gene>
    <name evidence="2" type="ORF">ACFH04_16875</name>
</gene>
<evidence type="ECO:0000313" key="3">
    <source>
        <dbReference type="Proteomes" id="UP001589887"/>
    </source>
</evidence>
<dbReference type="InterPro" id="IPR049244">
    <property type="entry name" value="DUF6879"/>
</dbReference>
<feature type="domain" description="DUF6879" evidence="1">
    <location>
        <begin position="12"/>
        <end position="56"/>
    </location>
</feature>
<dbReference type="EMBL" id="JBHMQV010000009">
    <property type="protein sequence ID" value="MFC0845372.1"/>
    <property type="molecule type" value="Genomic_DNA"/>
</dbReference>
<sequence length="67" mass="6947">MNAAGTPARAVGSTTLVRMHVDESDTTIGVEVSSDPSQVGEACRAREAAWPLAAPAAVVWPRVRSSV</sequence>
<reference evidence="2 3" key="1">
    <citation type="submission" date="2024-09" db="EMBL/GenBank/DDBJ databases">
        <authorList>
            <person name="Sun Q."/>
            <person name="Mori K."/>
        </authorList>
    </citation>
    <scope>NUCLEOTIDE SEQUENCE [LARGE SCALE GENOMIC DNA]</scope>
    <source>
        <strain evidence="2 3">JCM 4557</strain>
    </source>
</reference>
<dbReference type="RefSeq" id="WP_394320167.1">
    <property type="nucleotide sequence ID" value="NZ_JBHMQV010000009.1"/>
</dbReference>